<evidence type="ECO:0000256" key="1">
    <source>
        <dbReference type="SAM" id="MobiDB-lite"/>
    </source>
</evidence>
<dbReference type="Pfam" id="PF00753">
    <property type="entry name" value="Lactamase_B"/>
    <property type="match status" value="1"/>
</dbReference>
<dbReference type="Proteomes" id="UP001500427">
    <property type="component" value="Unassembled WGS sequence"/>
</dbReference>
<reference evidence="4" key="1">
    <citation type="journal article" date="2019" name="Int. J. Syst. Evol. Microbiol.">
        <title>The Global Catalogue of Microorganisms (GCM) 10K type strain sequencing project: providing services to taxonomists for standard genome sequencing and annotation.</title>
        <authorList>
            <consortium name="The Broad Institute Genomics Platform"/>
            <consortium name="The Broad Institute Genome Sequencing Center for Infectious Disease"/>
            <person name="Wu L."/>
            <person name="Ma J."/>
        </authorList>
    </citation>
    <scope>NUCLEOTIDE SEQUENCE [LARGE SCALE GENOMIC DNA]</scope>
    <source>
        <strain evidence="4">JCM 17687</strain>
    </source>
</reference>
<sequence length="240" mass="25354">MSTRNDDLGDSTNDRTDDYTGHVEANGPAGVRELPALTIRKAEVGGFGNNAYLLTCRATGAQLLVDAADEAERLVELVGASGSGRLDVVVTTHSHHDHVGALAAVVSATGARTVAGAEDADALPVPVDVRVGHGDTVDFGDVTLDVVHLRGHTPGSIALAYRDGGDPDGRTHLFTGDSLFPGGIGNTKNPGQSFESLIEDVTTRVFDVYDDETWFYPGHGDDSTLGVERPHLAEWRARGW</sequence>
<name>A0ABP9J097_9MICO</name>
<protein>
    <submittedName>
        <fullName evidence="3">MBL fold metallo-hydrolase</fullName>
    </submittedName>
</protein>
<feature type="domain" description="Metallo-beta-lactamase" evidence="2">
    <location>
        <begin position="48"/>
        <end position="219"/>
    </location>
</feature>
<dbReference type="PANTHER" id="PTHR46233">
    <property type="entry name" value="HYDROXYACYLGLUTATHIONE HYDROLASE GLOC"/>
    <property type="match status" value="1"/>
</dbReference>
<dbReference type="Gene3D" id="3.60.15.10">
    <property type="entry name" value="Ribonuclease Z/Hydroxyacylglutathione hydrolase-like"/>
    <property type="match status" value="1"/>
</dbReference>
<dbReference type="PANTHER" id="PTHR46233:SF1">
    <property type="entry name" value="CONSERVED PROTEIN"/>
    <property type="match status" value="1"/>
</dbReference>
<proteinExistence type="predicted"/>
<dbReference type="RefSeq" id="WP_345505494.1">
    <property type="nucleotide sequence ID" value="NZ_BAABIW010000001.1"/>
</dbReference>
<dbReference type="InterPro" id="IPR036866">
    <property type="entry name" value="RibonucZ/Hydroxyglut_hydro"/>
</dbReference>
<evidence type="ECO:0000313" key="3">
    <source>
        <dbReference type="EMBL" id="GAA5016125.1"/>
    </source>
</evidence>
<dbReference type="SMART" id="SM00849">
    <property type="entry name" value="Lactamase_B"/>
    <property type="match status" value="1"/>
</dbReference>
<feature type="compositionally biased region" description="Basic and acidic residues" evidence="1">
    <location>
        <begin position="1"/>
        <end position="21"/>
    </location>
</feature>
<evidence type="ECO:0000259" key="2">
    <source>
        <dbReference type="SMART" id="SM00849"/>
    </source>
</evidence>
<dbReference type="CDD" id="cd06262">
    <property type="entry name" value="metallo-hydrolase-like_MBL-fold"/>
    <property type="match status" value="1"/>
</dbReference>
<dbReference type="EMBL" id="BAABIW010000001">
    <property type="protein sequence ID" value="GAA5016125.1"/>
    <property type="molecule type" value="Genomic_DNA"/>
</dbReference>
<evidence type="ECO:0000313" key="4">
    <source>
        <dbReference type="Proteomes" id="UP001500427"/>
    </source>
</evidence>
<accession>A0ABP9J097</accession>
<organism evidence="3 4">
    <name type="scientific">Terrabacter aeriphilus</name>
    <dbReference type="NCBI Taxonomy" id="515662"/>
    <lineage>
        <taxon>Bacteria</taxon>
        <taxon>Bacillati</taxon>
        <taxon>Actinomycetota</taxon>
        <taxon>Actinomycetes</taxon>
        <taxon>Micrococcales</taxon>
        <taxon>Intrasporangiaceae</taxon>
        <taxon>Terrabacter</taxon>
    </lineage>
</organism>
<feature type="region of interest" description="Disordered" evidence="1">
    <location>
        <begin position="1"/>
        <end position="27"/>
    </location>
</feature>
<comment type="caution">
    <text evidence="3">The sequence shown here is derived from an EMBL/GenBank/DDBJ whole genome shotgun (WGS) entry which is preliminary data.</text>
</comment>
<dbReference type="InterPro" id="IPR051453">
    <property type="entry name" value="MBL_Glyoxalase_II"/>
</dbReference>
<gene>
    <name evidence="3" type="ORF">GCM10023258_01400</name>
</gene>
<dbReference type="InterPro" id="IPR001279">
    <property type="entry name" value="Metallo-B-lactamas"/>
</dbReference>
<keyword evidence="4" id="KW-1185">Reference proteome</keyword>
<dbReference type="SUPFAM" id="SSF56281">
    <property type="entry name" value="Metallo-hydrolase/oxidoreductase"/>
    <property type="match status" value="1"/>
</dbReference>